<comment type="caution">
    <text evidence="2">The sequence shown here is derived from an EMBL/GenBank/DDBJ whole genome shotgun (WGS) entry which is preliminary data.</text>
</comment>
<evidence type="ECO:0000256" key="1">
    <source>
        <dbReference type="SAM" id="Phobius"/>
    </source>
</evidence>
<keyword evidence="1" id="KW-0472">Membrane</keyword>
<proteinExistence type="predicted"/>
<dbReference type="AlphaFoldDB" id="A0A1R0X894"/>
<accession>A0A1R0X894</accession>
<keyword evidence="1" id="KW-1133">Transmembrane helix</keyword>
<dbReference type="EMBL" id="MKQP01000023">
    <property type="protein sequence ID" value="OMD30931.1"/>
    <property type="molecule type" value="Genomic_DNA"/>
</dbReference>
<dbReference type="RefSeq" id="WP_076179235.1">
    <property type="nucleotide sequence ID" value="NZ_MKQP01000023.1"/>
</dbReference>
<organism evidence="2 3">
    <name type="scientific">Paenibacillus odorifer</name>
    <dbReference type="NCBI Taxonomy" id="189426"/>
    <lineage>
        <taxon>Bacteria</taxon>
        <taxon>Bacillati</taxon>
        <taxon>Bacillota</taxon>
        <taxon>Bacilli</taxon>
        <taxon>Bacillales</taxon>
        <taxon>Paenibacillaceae</taxon>
        <taxon>Paenibacillus</taxon>
    </lineage>
</organism>
<protein>
    <recommendedName>
        <fullName evidence="4">DUF2752 domain-containing protein</fullName>
    </recommendedName>
</protein>
<evidence type="ECO:0000313" key="2">
    <source>
        <dbReference type="EMBL" id="OMD30931.1"/>
    </source>
</evidence>
<keyword evidence="1" id="KW-0812">Transmembrane</keyword>
<feature type="transmembrane region" description="Helical" evidence="1">
    <location>
        <begin position="18"/>
        <end position="36"/>
    </location>
</feature>
<dbReference type="Proteomes" id="UP000187465">
    <property type="component" value="Unassembled WGS sequence"/>
</dbReference>
<evidence type="ECO:0000313" key="3">
    <source>
        <dbReference type="Proteomes" id="UP000187465"/>
    </source>
</evidence>
<evidence type="ECO:0008006" key="4">
    <source>
        <dbReference type="Google" id="ProtNLM"/>
    </source>
</evidence>
<dbReference type="InterPro" id="IPR021215">
    <property type="entry name" value="DUF2752"/>
</dbReference>
<name>A0A1R0X894_9BACL</name>
<feature type="transmembrane region" description="Helical" evidence="1">
    <location>
        <begin position="75"/>
        <end position="94"/>
    </location>
</feature>
<feature type="transmembrane region" description="Helical" evidence="1">
    <location>
        <begin position="106"/>
        <end position="124"/>
    </location>
</feature>
<gene>
    <name evidence="2" type="ORF">BJP51_00860</name>
</gene>
<sequence length="136" mass="15901">MLINWYKFTTYKRTHPKLFWGVSLSLVGVVYLKAWIPLTKISIPCPFHEWTGLYCPGCGVTRVILSLLKFDVIQAFRFNPLLFILAPLYMLYWITNKKQIRPLSQAMMTIMLILTVTFGILRNLPLFEYLAPTVIR</sequence>
<reference evidence="2 3" key="1">
    <citation type="submission" date="2016-10" db="EMBL/GenBank/DDBJ databases">
        <title>Paenibacillus species isolates.</title>
        <authorList>
            <person name="Beno S.M."/>
        </authorList>
    </citation>
    <scope>NUCLEOTIDE SEQUENCE [LARGE SCALE GENOMIC DNA]</scope>
    <source>
        <strain evidence="2 3">FSL H7-0604</strain>
    </source>
</reference>
<dbReference type="Pfam" id="PF10825">
    <property type="entry name" value="DUF2752"/>
    <property type="match status" value="1"/>
</dbReference>